<evidence type="ECO:0000256" key="1">
    <source>
        <dbReference type="SAM" id="MobiDB-lite"/>
    </source>
</evidence>
<feature type="compositionally biased region" description="Basic and acidic residues" evidence="1">
    <location>
        <begin position="202"/>
        <end position="216"/>
    </location>
</feature>
<reference evidence="2" key="1">
    <citation type="journal article" date="2019" name="bioRxiv">
        <title>The Genome of the Zebra Mussel, Dreissena polymorpha: A Resource for Invasive Species Research.</title>
        <authorList>
            <person name="McCartney M.A."/>
            <person name="Auch B."/>
            <person name="Kono T."/>
            <person name="Mallez S."/>
            <person name="Zhang Y."/>
            <person name="Obille A."/>
            <person name="Becker A."/>
            <person name="Abrahante J.E."/>
            <person name="Garbe J."/>
            <person name="Badalamenti J.P."/>
            <person name="Herman A."/>
            <person name="Mangelson H."/>
            <person name="Liachko I."/>
            <person name="Sullivan S."/>
            <person name="Sone E.D."/>
            <person name="Koren S."/>
            <person name="Silverstein K.A.T."/>
            <person name="Beckman K.B."/>
            <person name="Gohl D.M."/>
        </authorList>
    </citation>
    <scope>NUCLEOTIDE SEQUENCE</scope>
    <source>
        <strain evidence="2">Duluth1</strain>
        <tissue evidence="2">Whole animal</tissue>
    </source>
</reference>
<keyword evidence="3" id="KW-1185">Reference proteome</keyword>
<feature type="compositionally biased region" description="Polar residues" evidence="1">
    <location>
        <begin position="1"/>
        <end position="10"/>
    </location>
</feature>
<feature type="region of interest" description="Disordered" evidence="1">
    <location>
        <begin position="1"/>
        <end position="20"/>
    </location>
</feature>
<sequence>MSTQKGNTKKNGPPKYQNRHGFKNVYHDTSKQTQKIVNTEVAGVCKRCKDVIDWKIKYKKYKPLSQAKTCATCRQKTVKKAYLVYCQSCSAVSGKCAKCGESTDIVQKPSKSPAEAASDDRDLQFELEQLPERKRRTFLRNQEKGLLSDTDAFNKLPASSKDESDNNEDSDSNGDSDNSEDLDNSEDSGCGETSIKSGGLSDRVEQRVMETNRDLDAGTCQSDSLDMHLKVDISETNNDMRKMNILEPGQC</sequence>
<dbReference type="PANTHER" id="PTHR22876:SF5">
    <property type="entry name" value="CHROMOSOME 9 OPEN READING FRAME 85"/>
    <property type="match status" value="1"/>
</dbReference>
<name>A0A9D4KK55_DREPO</name>
<protein>
    <submittedName>
        <fullName evidence="2">Uncharacterized protein</fullName>
    </submittedName>
</protein>
<proteinExistence type="predicted"/>
<feature type="compositionally biased region" description="Acidic residues" evidence="1">
    <location>
        <begin position="165"/>
        <end position="186"/>
    </location>
</feature>
<gene>
    <name evidence="2" type="ORF">DPMN_114787</name>
</gene>
<comment type="caution">
    <text evidence="2">The sequence shown here is derived from an EMBL/GenBank/DDBJ whole genome shotgun (WGS) entry which is preliminary data.</text>
</comment>
<dbReference type="AlphaFoldDB" id="A0A9D4KK55"/>
<organism evidence="2 3">
    <name type="scientific">Dreissena polymorpha</name>
    <name type="common">Zebra mussel</name>
    <name type="synonym">Mytilus polymorpha</name>
    <dbReference type="NCBI Taxonomy" id="45954"/>
    <lineage>
        <taxon>Eukaryota</taxon>
        <taxon>Metazoa</taxon>
        <taxon>Spiralia</taxon>
        <taxon>Lophotrochozoa</taxon>
        <taxon>Mollusca</taxon>
        <taxon>Bivalvia</taxon>
        <taxon>Autobranchia</taxon>
        <taxon>Heteroconchia</taxon>
        <taxon>Euheterodonta</taxon>
        <taxon>Imparidentia</taxon>
        <taxon>Neoheterodontei</taxon>
        <taxon>Myida</taxon>
        <taxon>Dreissenoidea</taxon>
        <taxon>Dreissenidae</taxon>
        <taxon>Dreissena</taxon>
    </lineage>
</organism>
<dbReference type="Proteomes" id="UP000828390">
    <property type="component" value="Unassembled WGS sequence"/>
</dbReference>
<accession>A0A9D4KK55</accession>
<reference evidence="2" key="2">
    <citation type="submission" date="2020-11" db="EMBL/GenBank/DDBJ databases">
        <authorList>
            <person name="McCartney M.A."/>
            <person name="Auch B."/>
            <person name="Kono T."/>
            <person name="Mallez S."/>
            <person name="Becker A."/>
            <person name="Gohl D.M."/>
            <person name="Silverstein K.A.T."/>
            <person name="Koren S."/>
            <person name="Bechman K.B."/>
            <person name="Herman A."/>
            <person name="Abrahante J.E."/>
            <person name="Garbe J."/>
        </authorList>
    </citation>
    <scope>NUCLEOTIDE SEQUENCE</scope>
    <source>
        <strain evidence="2">Duluth1</strain>
        <tissue evidence="2">Whole animal</tissue>
    </source>
</reference>
<dbReference type="OrthoDB" id="250548at2759"/>
<dbReference type="InterPro" id="IPR019351">
    <property type="entry name" value="DUF2039"/>
</dbReference>
<feature type="region of interest" description="Disordered" evidence="1">
    <location>
        <begin position="149"/>
        <end position="220"/>
    </location>
</feature>
<dbReference type="PANTHER" id="PTHR22876">
    <property type="entry name" value="ZGC:101016"/>
    <property type="match status" value="1"/>
</dbReference>
<evidence type="ECO:0000313" key="3">
    <source>
        <dbReference type="Proteomes" id="UP000828390"/>
    </source>
</evidence>
<dbReference type="EMBL" id="JAIWYP010000004">
    <property type="protein sequence ID" value="KAH3841328.1"/>
    <property type="molecule type" value="Genomic_DNA"/>
</dbReference>
<dbReference type="Pfam" id="PF10217">
    <property type="entry name" value="DUF2039"/>
    <property type="match status" value="1"/>
</dbReference>
<evidence type="ECO:0000313" key="2">
    <source>
        <dbReference type="EMBL" id="KAH3841328.1"/>
    </source>
</evidence>